<dbReference type="EC" id="1.2.7.8" evidence="3 14"/>
<keyword evidence="7 14" id="KW-0479">Metal-binding</keyword>
<accession>A0A8J7CVK3</accession>
<dbReference type="GO" id="GO:0043805">
    <property type="term" value="F:indolepyruvate ferredoxin oxidoreductase activity"/>
    <property type="evidence" value="ECO:0007669"/>
    <property type="project" value="UniProtKB-UniRule"/>
</dbReference>
<keyword evidence="10 14" id="KW-0408">Iron</keyword>
<keyword evidence="5 14" id="KW-0813">Transport</keyword>
<dbReference type="InterPro" id="IPR009014">
    <property type="entry name" value="Transketo_C/PFOR_II"/>
</dbReference>
<reference evidence="17" key="1">
    <citation type="submission" date="2020-10" db="EMBL/GenBank/DDBJ databases">
        <title>Genome sequence of the unusual species of purple photosynthetic bacteria, Phaeovibrio sulfidiphilus DSM 23193, type strain.</title>
        <authorList>
            <person name="Kyndt J.A."/>
            <person name="Meyer T.E."/>
        </authorList>
    </citation>
    <scope>NUCLEOTIDE SEQUENCE</scope>
    <source>
        <strain evidence="17">DSM 23193</strain>
    </source>
</reference>
<comment type="cofactor">
    <cofactor evidence="14 15">
        <name>[4Fe-4S] cluster</name>
        <dbReference type="ChEBI" id="CHEBI:49883"/>
    </cofactor>
    <text evidence="14 15">Binds 2 [4Fe-4S] clusters. In this family the first cluster has a non-standard and varying [4Fe-4S] binding motif CX(2)CX(2)CX(4-5)CP.</text>
</comment>
<evidence type="ECO:0000256" key="12">
    <source>
        <dbReference type="ARBA" id="ARBA00030514"/>
    </source>
</evidence>
<feature type="binding site" evidence="15">
    <location>
        <position position="562"/>
    </location>
    <ligand>
        <name>[4Fe-4S] cluster</name>
        <dbReference type="ChEBI" id="CHEBI:49883"/>
        <label>2</label>
    </ligand>
</feature>
<evidence type="ECO:0000259" key="16">
    <source>
        <dbReference type="PROSITE" id="PS51379"/>
    </source>
</evidence>
<dbReference type="GO" id="GO:0051539">
    <property type="term" value="F:4 iron, 4 sulfur cluster binding"/>
    <property type="evidence" value="ECO:0007669"/>
    <property type="project" value="UniProtKB-UniRule"/>
</dbReference>
<dbReference type="PANTHER" id="PTHR43710">
    <property type="entry name" value="2-HYDROXYACYL-COA LYASE"/>
    <property type="match status" value="1"/>
</dbReference>
<evidence type="ECO:0000313" key="18">
    <source>
        <dbReference type="Proteomes" id="UP000631034"/>
    </source>
</evidence>
<evidence type="ECO:0000256" key="5">
    <source>
        <dbReference type="ARBA" id="ARBA00022448"/>
    </source>
</evidence>
<dbReference type="InterPro" id="IPR045025">
    <property type="entry name" value="HACL1-like"/>
</dbReference>
<dbReference type="Pfam" id="PF13237">
    <property type="entry name" value="Fer4_10"/>
    <property type="match status" value="1"/>
</dbReference>
<dbReference type="GO" id="GO:0046872">
    <property type="term" value="F:metal ion binding"/>
    <property type="evidence" value="ECO:0007669"/>
    <property type="project" value="UniProtKB-UniRule"/>
</dbReference>
<dbReference type="PANTHER" id="PTHR43710:SF5">
    <property type="entry name" value="INDOLEPYRUVATE FERREDOXIN OXIDOREDUCTASE ALPHA SUBUNIT"/>
    <property type="match status" value="1"/>
</dbReference>
<evidence type="ECO:0000256" key="14">
    <source>
        <dbReference type="PIRNR" id="PIRNR006439"/>
    </source>
</evidence>
<dbReference type="InterPro" id="IPR017896">
    <property type="entry name" value="4Fe4S_Fe-S-bd"/>
</dbReference>
<dbReference type="Gene3D" id="3.30.70.3270">
    <property type="match status" value="1"/>
</dbReference>
<dbReference type="GO" id="GO:0044281">
    <property type="term" value="P:small molecule metabolic process"/>
    <property type="evidence" value="ECO:0007669"/>
    <property type="project" value="UniProtKB-ARBA"/>
</dbReference>
<dbReference type="SUPFAM" id="SSF52922">
    <property type="entry name" value="TK C-terminal domain-like"/>
    <property type="match status" value="1"/>
</dbReference>
<feature type="domain" description="4Fe-4S ferredoxin-type" evidence="16">
    <location>
        <begin position="584"/>
        <end position="613"/>
    </location>
</feature>
<keyword evidence="8 14" id="KW-0249">Electron transport</keyword>
<keyword evidence="18" id="KW-1185">Reference proteome</keyword>
<dbReference type="Gene3D" id="3.40.50.970">
    <property type="match status" value="2"/>
</dbReference>
<dbReference type="FunFam" id="3.40.50.970:FF:000039">
    <property type="entry name" value="Indolepyruvate oxidoreductase subunit IorA"/>
    <property type="match status" value="1"/>
</dbReference>
<evidence type="ECO:0000256" key="11">
    <source>
        <dbReference type="ARBA" id="ARBA00023014"/>
    </source>
</evidence>
<evidence type="ECO:0000256" key="8">
    <source>
        <dbReference type="ARBA" id="ARBA00022982"/>
    </source>
</evidence>
<dbReference type="CDD" id="cd07034">
    <property type="entry name" value="TPP_PYR_PFOR_IOR-alpha_like"/>
    <property type="match status" value="1"/>
</dbReference>
<dbReference type="PROSITE" id="PS00198">
    <property type="entry name" value="4FE4S_FER_1"/>
    <property type="match status" value="1"/>
</dbReference>
<dbReference type="InterPro" id="IPR029061">
    <property type="entry name" value="THDP-binding"/>
</dbReference>
<dbReference type="EMBL" id="JACZHT010000001">
    <property type="protein sequence ID" value="MBE1236406.1"/>
    <property type="molecule type" value="Genomic_DNA"/>
</dbReference>
<comment type="function">
    <text evidence="1 14">Catalyzes the ferredoxin-dependent oxidative decarboxylation of arylpyruvates.</text>
</comment>
<dbReference type="InterPro" id="IPR017721">
    <property type="entry name" value="IorA"/>
</dbReference>
<dbReference type="Pfam" id="PF02775">
    <property type="entry name" value="TPP_enzyme_C"/>
    <property type="match status" value="1"/>
</dbReference>
<feature type="binding site" evidence="15">
    <location>
        <position position="554"/>
    </location>
    <ligand>
        <name>[4Fe-4S] cluster</name>
        <dbReference type="ChEBI" id="CHEBI:49883"/>
        <label>1</label>
    </ligand>
</feature>
<sequence>MIDPSAAPAGTRLLYSGNEAVARAVWESGVRLATAYPGTPSTEILETLALYPDLTAQWGVNEKVALEAAIGAALAGGRAFCAMKHVGVNVASDALMSQTLAGINAGLVLAVADDVGLSSSQNEQDSRYWGRFAHLPVIEPADAQEALAFTKMAFEISELFGTPVILRMTTRVCHVKTLVEVGERKEPQERSFIRDPRRWVMLPVHAREMIPRQFEREKALSAFGDTSELNTEFPGSDRSIGIVSSGPAALSAREAAPDTPLLKLGFSCPLPLERIRAFAQSVDQVLVVEETEPLIENELKAAGLAVHGKDVLPRTGELSVPLIRSAVARLKGEPEVASEASEAAPSLFPRPPTLCPGCPHLSPFYSLSKLHDKVIVSGDIGCYTLGAGQPWRSMDLCTCMGASLSMAGGLSVAKGPGDEDKSIVAVIGDSTFLHMGLQGMLNLVYNNANVTVLLLDNRSTGMTGGQEHPGTGYNLYGETTPRVDLVGLVKALGVPEDRVFEIDPYALPEMYKTLRNETRREGVSVIVTNRPCVLTSRHKAGGALTVDEDRCTGCGNCLAVGCPAIEVVRREERVLASGKTRELSFVRIDSAFCTGCGVCAEVCGPKAIQPLAQVKAGALETEGA</sequence>
<dbReference type="CDD" id="cd02008">
    <property type="entry name" value="TPP_IOR_alpha"/>
    <property type="match status" value="1"/>
</dbReference>
<dbReference type="InterPro" id="IPR017900">
    <property type="entry name" value="4Fe4S_Fe_S_CS"/>
</dbReference>
<comment type="subunit">
    <text evidence="2">Heterodimer of the IorA and IorB subunits.</text>
</comment>
<comment type="catalytic activity">
    <reaction evidence="13 14">
        <text>indole-3-pyruvate + 2 oxidized [2Fe-2S]-[ferredoxin] + CoA = (indol-3-yl)acetyl-CoA + 2 reduced [2Fe-2S]-[ferredoxin] + CO2 + H(+)</text>
        <dbReference type="Rhea" id="RHEA:12645"/>
        <dbReference type="Rhea" id="RHEA-COMP:10000"/>
        <dbReference type="Rhea" id="RHEA-COMP:10001"/>
        <dbReference type="ChEBI" id="CHEBI:15378"/>
        <dbReference type="ChEBI" id="CHEBI:16526"/>
        <dbReference type="ChEBI" id="CHEBI:17640"/>
        <dbReference type="ChEBI" id="CHEBI:33737"/>
        <dbReference type="ChEBI" id="CHEBI:33738"/>
        <dbReference type="ChEBI" id="CHEBI:57271"/>
        <dbReference type="ChEBI" id="CHEBI:57287"/>
        <dbReference type="EC" id="1.2.7.8"/>
    </reaction>
</comment>
<evidence type="ECO:0000256" key="4">
    <source>
        <dbReference type="ARBA" id="ARBA00017710"/>
    </source>
</evidence>
<feature type="binding site" evidence="15">
    <location>
        <position position="603"/>
    </location>
    <ligand>
        <name>[4Fe-4S] cluster</name>
        <dbReference type="ChEBI" id="CHEBI:49883"/>
        <label>1</label>
    </ligand>
</feature>
<dbReference type="InterPro" id="IPR011766">
    <property type="entry name" value="TPP_enzyme_TPP-bd"/>
</dbReference>
<feature type="binding site" evidence="15">
    <location>
        <position position="596"/>
    </location>
    <ligand>
        <name>[4Fe-4S] cluster</name>
        <dbReference type="ChEBI" id="CHEBI:49883"/>
        <label>2</label>
    </ligand>
</feature>
<evidence type="ECO:0000256" key="13">
    <source>
        <dbReference type="ARBA" id="ARBA00048332"/>
    </source>
</evidence>
<dbReference type="RefSeq" id="WP_192533267.1">
    <property type="nucleotide sequence ID" value="NZ_JACZHT010000001.1"/>
</dbReference>
<dbReference type="Pfam" id="PF01855">
    <property type="entry name" value="POR_N"/>
    <property type="match status" value="1"/>
</dbReference>
<dbReference type="PROSITE" id="PS51379">
    <property type="entry name" value="4FE4S_FER_2"/>
    <property type="match status" value="2"/>
</dbReference>
<evidence type="ECO:0000256" key="10">
    <source>
        <dbReference type="ARBA" id="ARBA00023004"/>
    </source>
</evidence>
<dbReference type="InterPro" id="IPR002880">
    <property type="entry name" value="Pyrv_Fd/Flavodoxin_OxRdtase_N"/>
</dbReference>
<feature type="binding site" evidence="15">
    <location>
        <position position="551"/>
    </location>
    <ligand>
        <name>[4Fe-4S] cluster</name>
        <dbReference type="ChEBI" id="CHEBI:49883"/>
        <label>1</label>
    </ligand>
</feature>
<feature type="domain" description="4Fe-4S ferredoxin-type" evidence="16">
    <location>
        <begin position="542"/>
        <end position="573"/>
    </location>
</feature>
<keyword evidence="11 14" id="KW-0411">Iron-sulfur</keyword>
<evidence type="ECO:0000256" key="9">
    <source>
        <dbReference type="ARBA" id="ARBA00023002"/>
    </source>
</evidence>
<evidence type="ECO:0000313" key="17">
    <source>
        <dbReference type="EMBL" id="MBE1236406.1"/>
    </source>
</evidence>
<evidence type="ECO:0000256" key="15">
    <source>
        <dbReference type="PIRSR" id="PIRSR006439-50"/>
    </source>
</evidence>
<keyword evidence="6 14" id="KW-0004">4Fe-4S</keyword>
<evidence type="ECO:0000256" key="7">
    <source>
        <dbReference type="ARBA" id="ARBA00022723"/>
    </source>
</evidence>
<keyword evidence="9 14" id="KW-0560">Oxidoreductase</keyword>
<evidence type="ECO:0000256" key="2">
    <source>
        <dbReference type="ARBA" id="ARBA00011238"/>
    </source>
</evidence>
<comment type="caution">
    <text evidence="17">The sequence shown here is derived from an EMBL/GenBank/DDBJ whole genome shotgun (WGS) entry which is preliminary data.</text>
</comment>
<evidence type="ECO:0000256" key="1">
    <source>
        <dbReference type="ARBA" id="ARBA00002995"/>
    </source>
</evidence>
<dbReference type="SUPFAM" id="SSF52518">
    <property type="entry name" value="Thiamin diphosphate-binding fold (THDP-binding)"/>
    <property type="match status" value="2"/>
</dbReference>
<dbReference type="PIRSF" id="PIRSF006439">
    <property type="entry name" value="Indolepyruvate_ferr_oxidored"/>
    <property type="match status" value="1"/>
</dbReference>
<dbReference type="AlphaFoldDB" id="A0A8J7CVK3"/>
<protein>
    <recommendedName>
        <fullName evidence="4 14">Indolepyruvate oxidoreductase subunit IorA</fullName>
        <shortName evidence="14">IOR</shortName>
        <ecNumber evidence="3 14">1.2.7.8</ecNumber>
    </recommendedName>
    <alternativeName>
        <fullName evidence="12 14">Indolepyruvate ferredoxin oxidoreductase subunit alpha</fullName>
    </alternativeName>
</protein>
<dbReference type="Proteomes" id="UP000631034">
    <property type="component" value="Unassembled WGS sequence"/>
</dbReference>
<proteinExistence type="predicted"/>
<organism evidence="17 18">
    <name type="scientific">Phaeovibrio sulfidiphilus</name>
    <dbReference type="NCBI Taxonomy" id="1220600"/>
    <lineage>
        <taxon>Bacteria</taxon>
        <taxon>Pseudomonadati</taxon>
        <taxon>Pseudomonadota</taxon>
        <taxon>Alphaproteobacteria</taxon>
        <taxon>Rhodospirillales</taxon>
        <taxon>Rhodospirillaceae</taxon>
        <taxon>Phaeovibrio</taxon>
    </lineage>
</organism>
<evidence type="ECO:0000256" key="3">
    <source>
        <dbReference type="ARBA" id="ARBA00012812"/>
    </source>
</evidence>
<dbReference type="GO" id="GO:0030976">
    <property type="term" value="F:thiamine pyrophosphate binding"/>
    <property type="evidence" value="ECO:0007669"/>
    <property type="project" value="InterPro"/>
</dbReference>
<gene>
    <name evidence="17" type="ORF">IHV25_01890</name>
</gene>
<feature type="binding site" evidence="15">
    <location>
        <position position="599"/>
    </location>
    <ligand>
        <name>[4Fe-4S] cluster</name>
        <dbReference type="ChEBI" id="CHEBI:49883"/>
        <label>2</label>
    </ligand>
</feature>
<dbReference type="SUPFAM" id="SSF54862">
    <property type="entry name" value="4Fe-4S ferredoxins"/>
    <property type="match status" value="1"/>
</dbReference>
<evidence type="ECO:0000256" key="6">
    <source>
        <dbReference type="ARBA" id="ARBA00022485"/>
    </source>
</evidence>
<feature type="binding site" evidence="15">
    <location>
        <position position="593"/>
    </location>
    <ligand>
        <name>[4Fe-4S] cluster</name>
        <dbReference type="ChEBI" id="CHEBI:49883"/>
        <label>2</label>
    </ligand>
</feature>
<feature type="binding site" evidence="15">
    <location>
        <position position="557"/>
    </location>
    <ligand>
        <name>[4Fe-4S] cluster</name>
        <dbReference type="ChEBI" id="CHEBI:49883"/>
        <label>1</label>
    </ligand>
</feature>
<name>A0A8J7CVK3_9PROT</name>